<evidence type="ECO:0000313" key="2">
    <source>
        <dbReference type="Proteomes" id="UP001055879"/>
    </source>
</evidence>
<gene>
    <name evidence="1" type="ORF">L6452_05905</name>
</gene>
<sequence>MYRKMLAEALLRPSVLIFQHLNSYINPEVSFEAGIPTPNDALIPDEVRSILSLKLMVKFNKDDSRKIFNNFFLSIRPDKRSYGTSLFLLTFLTRKSFAFLFLMFIYIYIYIYINFLPHSHLQPHQYHALP</sequence>
<accession>A0ACB9EI53</accession>
<proteinExistence type="predicted"/>
<protein>
    <submittedName>
        <fullName evidence="1">Uncharacterized protein</fullName>
    </submittedName>
</protein>
<keyword evidence="2" id="KW-1185">Reference proteome</keyword>
<name>A0ACB9EI53_ARCLA</name>
<dbReference type="EMBL" id="CM042048">
    <property type="protein sequence ID" value="KAI3758345.1"/>
    <property type="molecule type" value="Genomic_DNA"/>
</dbReference>
<reference evidence="1 2" key="2">
    <citation type="journal article" date="2022" name="Mol. Ecol. Resour.">
        <title>The genomes of chicory, endive, great burdock and yacon provide insights into Asteraceae paleo-polyploidization history and plant inulin production.</title>
        <authorList>
            <person name="Fan W."/>
            <person name="Wang S."/>
            <person name="Wang H."/>
            <person name="Wang A."/>
            <person name="Jiang F."/>
            <person name="Liu H."/>
            <person name="Zhao H."/>
            <person name="Xu D."/>
            <person name="Zhang Y."/>
        </authorList>
    </citation>
    <scope>NUCLEOTIDE SEQUENCE [LARGE SCALE GENOMIC DNA]</scope>
    <source>
        <strain evidence="2">cv. Niubang</strain>
    </source>
</reference>
<comment type="caution">
    <text evidence="1">The sequence shown here is derived from an EMBL/GenBank/DDBJ whole genome shotgun (WGS) entry which is preliminary data.</text>
</comment>
<organism evidence="1 2">
    <name type="scientific">Arctium lappa</name>
    <name type="common">Greater burdock</name>
    <name type="synonym">Lappa major</name>
    <dbReference type="NCBI Taxonomy" id="4217"/>
    <lineage>
        <taxon>Eukaryota</taxon>
        <taxon>Viridiplantae</taxon>
        <taxon>Streptophyta</taxon>
        <taxon>Embryophyta</taxon>
        <taxon>Tracheophyta</taxon>
        <taxon>Spermatophyta</taxon>
        <taxon>Magnoliopsida</taxon>
        <taxon>eudicotyledons</taxon>
        <taxon>Gunneridae</taxon>
        <taxon>Pentapetalae</taxon>
        <taxon>asterids</taxon>
        <taxon>campanulids</taxon>
        <taxon>Asterales</taxon>
        <taxon>Asteraceae</taxon>
        <taxon>Carduoideae</taxon>
        <taxon>Cardueae</taxon>
        <taxon>Arctiinae</taxon>
        <taxon>Arctium</taxon>
    </lineage>
</organism>
<dbReference type="Proteomes" id="UP001055879">
    <property type="component" value="Linkage Group LG02"/>
</dbReference>
<reference evidence="2" key="1">
    <citation type="journal article" date="2022" name="Mol. Ecol. Resour.">
        <title>The genomes of chicory, endive, great burdock and yacon provide insights into Asteraceae palaeo-polyploidization history and plant inulin production.</title>
        <authorList>
            <person name="Fan W."/>
            <person name="Wang S."/>
            <person name="Wang H."/>
            <person name="Wang A."/>
            <person name="Jiang F."/>
            <person name="Liu H."/>
            <person name="Zhao H."/>
            <person name="Xu D."/>
            <person name="Zhang Y."/>
        </authorList>
    </citation>
    <scope>NUCLEOTIDE SEQUENCE [LARGE SCALE GENOMIC DNA]</scope>
    <source>
        <strain evidence="2">cv. Niubang</strain>
    </source>
</reference>
<evidence type="ECO:0000313" key="1">
    <source>
        <dbReference type="EMBL" id="KAI3758345.1"/>
    </source>
</evidence>